<comment type="similarity">
    <text evidence="2">Belongs to the CDIP1/LITAF family.</text>
</comment>
<dbReference type="GO" id="GO:0008270">
    <property type="term" value="F:zinc ion binding"/>
    <property type="evidence" value="ECO:0007669"/>
    <property type="project" value="TreeGrafter"/>
</dbReference>
<dbReference type="EMBL" id="KQ245239">
    <property type="protein sequence ID" value="KNC73722.1"/>
    <property type="molecule type" value="Genomic_DNA"/>
</dbReference>
<dbReference type="SMART" id="SM00714">
    <property type="entry name" value="LITAF"/>
    <property type="match status" value="1"/>
</dbReference>
<dbReference type="eggNOG" id="ENOG502R6FX">
    <property type="taxonomic scope" value="Eukaryota"/>
</dbReference>
<evidence type="ECO:0000313" key="9">
    <source>
        <dbReference type="Proteomes" id="UP000054560"/>
    </source>
</evidence>
<evidence type="ECO:0000256" key="1">
    <source>
        <dbReference type="ARBA" id="ARBA00004170"/>
    </source>
</evidence>
<keyword evidence="9" id="KW-1185">Reference proteome</keyword>
<accession>A0A0L0FAI6</accession>
<evidence type="ECO:0000256" key="5">
    <source>
        <dbReference type="ARBA" id="ARBA00023136"/>
    </source>
</evidence>
<dbReference type="STRING" id="667725.A0A0L0FAI6"/>
<dbReference type="InterPro" id="IPR006629">
    <property type="entry name" value="LITAF"/>
</dbReference>
<dbReference type="InterPro" id="IPR037519">
    <property type="entry name" value="LITAF_fam"/>
</dbReference>
<comment type="subcellular location">
    <subcellularLocation>
        <location evidence="1">Membrane</location>
        <topology evidence="1">Peripheral membrane protein</topology>
    </subcellularLocation>
</comment>
<dbReference type="AlphaFoldDB" id="A0A0L0FAI6"/>
<feature type="compositionally biased region" description="Polar residues" evidence="6">
    <location>
        <begin position="1"/>
        <end position="13"/>
    </location>
</feature>
<evidence type="ECO:0000259" key="7">
    <source>
        <dbReference type="PROSITE" id="PS51837"/>
    </source>
</evidence>
<feature type="compositionally biased region" description="Low complexity" evidence="6">
    <location>
        <begin position="62"/>
        <end position="89"/>
    </location>
</feature>
<dbReference type="PANTHER" id="PTHR23292">
    <property type="entry name" value="LIPOPOLYSACCHARIDE-INDUCED TUMOR NECROSIS FACTOR-ALPHA FACTOR"/>
    <property type="match status" value="1"/>
</dbReference>
<evidence type="ECO:0000313" key="8">
    <source>
        <dbReference type="EMBL" id="KNC73722.1"/>
    </source>
</evidence>
<gene>
    <name evidence="8" type="ORF">SARC_13721</name>
</gene>
<evidence type="ECO:0000256" key="4">
    <source>
        <dbReference type="ARBA" id="ARBA00022833"/>
    </source>
</evidence>
<dbReference type="OrthoDB" id="5599753at2759"/>
<evidence type="ECO:0000256" key="3">
    <source>
        <dbReference type="ARBA" id="ARBA00022723"/>
    </source>
</evidence>
<evidence type="ECO:0000256" key="2">
    <source>
        <dbReference type="ARBA" id="ARBA00005975"/>
    </source>
</evidence>
<organism evidence="8 9">
    <name type="scientific">Sphaeroforma arctica JP610</name>
    <dbReference type="NCBI Taxonomy" id="667725"/>
    <lineage>
        <taxon>Eukaryota</taxon>
        <taxon>Ichthyosporea</taxon>
        <taxon>Ichthyophonida</taxon>
        <taxon>Sphaeroforma</taxon>
    </lineage>
</organism>
<keyword evidence="4" id="KW-0862">Zinc</keyword>
<dbReference type="Pfam" id="PF10601">
    <property type="entry name" value="zf-LITAF-like"/>
    <property type="match status" value="1"/>
</dbReference>
<proteinExistence type="inferred from homology"/>
<dbReference type="PROSITE" id="PS51837">
    <property type="entry name" value="LITAF"/>
    <property type="match status" value="1"/>
</dbReference>
<dbReference type="Proteomes" id="UP000054560">
    <property type="component" value="Unassembled WGS sequence"/>
</dbReference>
<keyword evidence="5" id="KW-0472">Membrane</keyword>
<name>A0A0L0FAI6_9EUKA</name>
<keyword evidence="3" id="KW-0479">Metal-binding</keyword>
<dbReference type="GO" id="GO:0016020">
    <property type="term" value="C:membrane"/>
    <property type="evidence" value="ECO:0007669"/>
    <property type="project" value="UniProtKB-SubCell"/>
</dbReference>
<dbReference type="GeneID" id="25914225"/>
<evidence type="ECO:0000256" key="6">
    <source>
        <dbReference type="SAM" id="MobiDB-lite"/>
    </source>
</evidence>
<feature type="region of interest" description="Disordered" evidence="6">
    <location>
        <begin position="1"/>
        <end position="89"/>
    </location>
</feature>
<sequence length="177" mass="19546">MTEYSKAQENSQGAYMAAPPPTYSGANSPHPTAPVHGPYPTTSAMAPPINQPLQYSEEKQPKYNYQQQPQPQLYQQGPLPANSCEQQPSVNQQPQPVAITSKPGFKSQCLYCPNCQKNCITRTEFENGAFSWGSAFFCCILGCWLGCCCVPLVMDSCKDVTHYCSECRAPIAHRSRL</sequence>
<protein>
    <recommendedName>
        <fullName evidence="7">LITAF domain-containing protein</fullName>
    </recommendedName>
</protein>
<dbReference type="PANTHER" id="PTHR23292:SF6">
    <property type="entry name" value="FI16602P1-RELATED"/>
    <property type="match status" value="1"/>
</dbReference>
<reference evidence="8 9" key="1">
    <citation type="submission" date="2011-02" db="EMBL/GenBank/DDBJ databases">
        <title>The Genome Sequence of Sphaeroforma arctica JP610.</title>
        <authorList>
            <consortium name="The Broad Institute Genome Sequencing Platform"/>
            <person name="Russ C."/>
            <person name="Cuomo C."/>
            <person name="Young S.K."/>
            <person name="Zeng Q."/>
            <person name="Gargeya S."/>
            <person name="Alvarado L."/>
            <person name="Berlin A."/>
            <person name="Chapman S.B."/>
            <person name="Chen Z."/>
            <person name="Freedman E."/>
            <person name="Gellesch M."/>
            <person name="Goldberg J."/>
            <person name="Griggs A."/>
            <person name="Gujja S."/>
            <person name="Heilman E."/>
            <person name="Heiman D."/>
            <person name="Howarth C."/>
            <person name="Mehta T."/>
            <person name="Neiman D."/>
            <person name="Pearson M."/>
            <person name="Roberts A."/>
            <person name="Saif S."/>
            <person name="Shea T."/>
            <person name="Shenoy N."/>
            <person name="Sisk P."/>
            <person name="Stolte C."/>
            <person name="Sykes S."/>
            <person name="White J."/>
            <person name="Yandava C."/>
            <person name="Burger G."/>
            <person name="Gray M.W."/>
            <person name="Holland P.W.H."/>
            <person name="King N."/>
            <person name="Lang F.B.F."/>
            <person name="Roger A.J."/>
            <person name="Ruiz-Trillo I."/>
            <person name="Haas B."/>
            <person name="Nusbaum C."/>
            <person name="Birren B."/>
        </authorList>
    </citation>
    <scope>NUCLEOTIDE SEQUENCE [LARGE SCALE GENOMIC DNA]</scope>
    <source>
        <strain evidence="8 9">JP610</strain>
    </source>
</reference>
<dbReference type="RefSeq" id="XP_014147624.1">
    <property type="nucleotide sequence ID" value="XM_014292149.1"/>
</dbReference>
<feature type="domain" description="LITAF" evidence="7">
    <location>
        <begin position="92"/>
        <end position="176"/>
    </location>
</feature>